<dbReference type="InterPro" id="IPR005835">
    <property type="entry name" value="NTP_transferase_dom"/>
</dbReference>
<dbReference type="InterPro" id="IPR011051">
    <property type="entry name" value="RmlC_Cupin_sf"/>
</dbReference>
<dbReference type="OrthoDB" id="9806359at2"/>
<dbReference type="Proteomes" id="UP000323257">
    <property type="component" value="Unassembled WGS sequence"/>
</dbReference>
<dbReference type="PANTHER" id="PTHR46390:SF1">
    <property type="entry name" value="MANNOSE-1-PHOSPHATE GUANYLYLTRANSFERASE"/>
    <property type="match status" value="1"/>
</dbReference>
<evidence type="ECO:0000259" key="1">
    <source>
        <dbReference type="Pfam" id="PF00483"/>
    </source>
</evidence>
<dbReference type="InterPro" id="IPR051161">
    <property type="entry name" value="Mannose-6P_isomerase_type2"/>
</dbReference>
<dbReference type="PANTHER" id="PTHR46390">
    <property type="entry name" value="MANNOSE-1-PHOSPHATE GUANYLYLTRANSFERASE"/>
    <property type="match status" value="1"/>
</dbReference>
<dbReference type="Pfam" id="PF07883">
    <property type="entry name" value="Cupin_2"/>
    <property type="match status" value="1"/>
</dbReference>
<dbReference type="InterPro" id="IPR014710">
    <property type="entry name" value="RmlC-like_jellyroll"/>
</dbReference>
<proteinExistence type="predicted"/>
<dbReference type="SUPFAM" id="SSF53448">
    <property type="entry name" value="Nucleotide-diphospho-sugar transferases"/>
    <property type="match status" value="1"/>
</dbReference>
<dbReference type="EMBL" id="VNHS01000007">
    <property type="protein sequence ID" value="TYP73129.1"/>
    <property type="molecule type" value="Genomic_DNA"/>
</dbReference>
<accession>A0A5S5C1T5</accession>
<dbReference type="AlphaFoldDB" id="A0A5S5C1T5"/>
<reference evidence="3 4" key="1">
    <citation type="submission" date="2019-07" db="EMBL/GenBank/DDBJ databases">
        <title>Genomic Encyclopedia of Type Strains, Phase III (KMG-III): the genomes of soil and plant-associated and newly described type strains.</title>
        <authorList>
            <person name="Whitman W."/>
        </authorList>
    </citation>
    <scope>NUCLEOTIDE SEQUENCE [LARGE SCALE GENOMIC DNA]</scope>
    <source>
        <strain evidence="3 4">BL24</strain>
    </source>
</reference>
<keyword evidence="3" id="KW-0548">Nucleotidyltransferase</keyword>
<feature type="domain" description="Nucleotidyl transferase" evidence="1">
    <location>
        <begin position="4"/>
        <end position="286"/>
    </location>
</feature>
<feature type="domain" description="Cupin type-2" evidence="2">
    <location>
        <begin position="379"/>
        <end position="438"/>
    </location>
</feature>
<keyword evidence="4" id="KW-1185">Reference proteome</keyword>
<dbReference type="GO" id="GO:0004475">
    <property type="term" value="F:mannose-1-phosphate guanylyltransferase (GTP) activity"/>
    <property type="evidence" value="ECO:0007669"/>
    <property type="project" value="TreeGrafter"/>
</dbReference>
<dbReference type="Pfam" id="PF00483">
    <property type="entry name" value="NTP_transferase"/>
    <property type="match status" value="1"/>
</dbReference>
<keyword evidence="3" id="KW-0808">Transferase</keyword>
<protein>
    <submittedName>
        <fullName evidence="3">Mannose-1-phosphate guanylyltransferase</fullName>
    </submittedName>
</protein>
<name>A0A5S5C1T5_9BACL</name>
<evidence type="ECO:0000313" key="4">
    <source>
        <dbReference type="Proteomes" id="UP000323257"/>
    </source>
</evidence>
<dbReference type="InterPro" id="IPR029044">
    <property type="entry name" value="Nucleotide-diphossugar_trans"/>
</dbReference>
<dbReference type="SUPFAM" id="SSF51182">
    <property type="entry name" value="RmlC-like cupins"/>
    <property type="match status" value="1"/>
</dbReference>
<dbReference type="GO" id="GO:0009298">
    <property type="term" value="P:GDP-mannose biosynthetic process"/>
    <property type="evidence" value="ECO:0007669"/>
    <property type="project" value="TreeGrafter"/>
</dbReference>
<dbReference type="Gene3D" id="2.60.120.10">
    <property type="entry name" value="Jelly Rolls"/>
    <property type="match status" value="1"/>
</dbReference>
<organism evidence="3 4">
    <name type="scientific">Paenibacillus methanolicus</name>
    <dbReference type="NCBI Taxonomy" id="582686"/>
    <lineage>
        <taxon>Bacteria</taxon>
        <taxon>Bacillati</taxon>
        <taxon>Bacillota</taxon>
        <taxon>Bacilli</taxon>
        <taxon>Bacillales</taxon>
        <taxon>Paenibacillaceae</taxon>
        <taxon>Paenibacillus</taxon>
    </lineage>
</organism>
<gene>
    <name evidence="3" type="ORF">BCM02_107113</name>
</gene>
<sequence>MRIVLLSGGSGKRLWPLSNEIRSKLFLKLLPGADGQPESMMQRVCRQLAAAGLLERAVIVTHCSQTEITRRHAGADIPIIEEPLKRGTYAAIALACSFLSAELHVAPDETILVLPVDLFVEPSFFRVLQRLPEALRQAGADIGLIGTPPSHPSSQYGYMVPKRKATSGRRGRAATVPSGADGAAAPDWIGIERFTEKPDPPAAAKLMKQGALWNCGAFAFRLGHMMESLQREGQPTTPAEWADKYAGLPEASFDEQVVERSARRIALVYEGPWHDLGSWETFARHMEERRVGPGHVGEDSPNTHLVNELDRPVYVVGVPDAIVAASPDGILVASKSDSNLVKSLLGEEARMPMYEEKRWGFCRTLDYVETEQGGVLTRRIELQPGGRTSYHSHAGKEEVWTVLFGNGSFILEDKIYTVGPGDVMRFPTGARHGVKADTALLCVQVEIGQVRDETDILRLSTSW</sequence>
<dbReference type="Gene3D" id="3.90.550.10">
    <property type="entry name" value="Spore Coat Polysaccharide Biosynthesis Protein SpsA, Chain A"/>
    <property type="match status" value="1"/>
</dbReference>
<comment type="caution">
    <text evidence="3">The sequence shown here is derived from an EMBL/GenBank/DDBJ whole genome shotgun (WGS) entry which is preliminary data.</text>
</comment>
<dbReference type="InterPro" id="IPR013096">
    <property type="entry name" value="Cupin_2"/>
</dbReference>
<evidence type="ECO:0000313" key="3">
    <source>
        <dbReference type="EMBL" id="TYP73129.1"/>
    </source>
</evidence>
<evidence type="ECO:0000259" key="2">
    <source>
        <dbReference type="Pfam" id="PF07883"/>
    </source>
</evidence>